<feature type="compositionally biased region" description="Basic and acidic residues" evidence="8">
    <location>
        <begin position="117"/>
        <end position="128"/>
    </location>
</feature>
<sequence>MKFPSPPSPATMSSLCREVITLQLGHFSNFVGTHWWNLQDASLSYDPESPPAEIRSDVVFREGQTPAGHVTYTPRLIAMDLKGSLQTLRQEGCLYDAGEDASALTWEGSLVTHKESPSEKNSFLKDLDQLDSPPRKSSKNSGRADTVNSQLNRIQRSYRLEGSVRVWSDFLRIHLHPRTVSVIHQYNHDGEAHRLEAFGQGESVLQGALLEELEDRLHFFVEECDYLQGFQILCDLGNGFAGLGSKVTELLQDSYGGRGILSWGLVPGAPAHSSPVKDLYRLLNCTLGMLHMATNSSLFCPLSLRGSLGRVPAPPPEFPHLYFDPSLWFHSSAVLALALDALTVPYRLRNDSPTIWQVADSLVVSGRKVVSAYGAVPFPMMHGSSLPDALSACAEGSPWKPLSTCPERGRCYGQWVTLRGFEGQKLVSHLPAGAQPPTPLHGHHSGEDVLAAYLSSFYPSTPLALQLVSAPSQLMQPFPQIFSSSLNAQGFLQSLQQPHAPPPAVASAPVLTSLQSGSALDSWLSEFHQAARGVDVRRVAPSFFSQGPEMADYEEALEQLHLLARRYRDDSGGRTQSSSEDED</sequence>
<feature type="domain" description="DML1/Misato tubulin" evidence="10">
    <location>
        <begin position="163"/>
        <end position="348"/>
    </location>
</feature>
<organism evidence="11 12">
    <name type="scientific">Oryzias latipes</name>
    <name type="common">Japanese rice fish</name>
    <name type="synonym">Japanese killifish</name>
    <dbReference type="NCBI Taxonomy" id="8090"/>
    <lineage>
        <taxon>Eukaryota</taxon>
        <taxon>Metazoa</taxon>
        <taxon>Chordata</taxon>
        <taxon>Craniata</taxon>
        <taxon>Vertebrata</taxon>
        <taxon>Euteleostomi</taxon>
        <taxon>Actinopterygii</taxon>
        <taxon>Neopterygii</taxon>
        <taxon>Teleostei</taxon>
        <taxon>Neoteleostei</taxon>
        <taxon>Acanthomorphata</taxon>
        <taxon>Ovalentaria</taxon>
        <taxon>Atherinomorphae</taxon>
        <taxon>Beloniformes</taxon>
        <taxon>Adrianichthyidae</taxon>
        <taxon>Oryziinae</taxon>
        <taxon>Oryzias</taxon>
    </lineage>
</organism>
<dbReference type="PANTHER" id="PTHR13391:SF0">
    <property type="entry name" value="PROTEIN MISATO HOMOLOG 1"/>
    <property type="match status" value="1"/>
</dbReference>
<dbReference type="Pfam" id="PF10644">
    <property type="entry name" value="Misat_Tub_SegII"/>
    <property type="match status" value="1"/>
</dbReference>
<evidence type="ECO:0000256" key="7">
    <source>
        <dbReference type="ARBA" id="ARBA00045225"/>
    </source>
</evidence>
<evidence type="ECO:0000256" key="1">
    <source>
        <dbReference type="ARBA" id="ARBA00004173"/>
    </source>
</evidence>
<dbReference type="AlphaFoldDB" id="A0A3P9MEE7"/>
<dbReference type="InterPro" id="IPR049942">
    <property type="entry name" value="DML1/Misato"/>
</dbReference>
<dbReference type="InterPro" id="IPR036525">
    <property type="entry name" value="Tubulin/FtsZ_GTPase_sf"/>
</dbReference>
<evidence type="ECO:0000256" key="6">
    <source>
        <dbReference type="ARBA" id="ARBA00023128"/>
    </source>
</evidence>
<feature type="compositionally biased region" description="Polar residues" evidence="8">
    <location>
        <begin position="139"/>
        <end position="148"/>
    </location>
</feature>
<dbReference type="Ensembl" id="ENSORLT00020023005.1">
    <property type="protein sequence ID" value="ENSORLP00020031189.1"/>
    <property type="gene ID" value="ENSORLG00020016084.1"/>
</dbReference>
<reference key="1">
    <citation type="journal article" date="2007" name="Nature">
        <title>The medaka draft genome and insights into vertebrate genome evolution.</title>
        <authorList>
            <person name="Kasahara M."/>
            <person name="Naruse K."/>
            <person name="Sasaki S."/>
            <person name="Nakatani Y."/>
            <person name="Qu W."/>
            <person name="Ahsan B."/>
            <person name="Yamada T."/>
            <person name="Nagayasu Y."/>
            <person name="Doi K."/>
            <person name="Kasai Y."/>
            <person name="Jindo T."/>
            <person name="Kobayashi D."/>
            <person name="Shimada A."/>
            <person name="Toyoda A."/>
            <person name="Kuroki Y."/>
            <person name="Fujiyama A."/>
            <person name="Sasaki T."/>
            <person name="Shimizu A."/>
            <person name="Asakawa S."/>
            <person name="Shimizu N."/>
            <person name="Hashimoto S."/>
            <person name="Yang J."/>
            <person name="Lee Y."/>
            <person name="Matsushima K."/>
            <person name="Sugano S."/>
            <person name="Sakaizumi M."/>
            <person name="Narita T."/>
            <person name="Ohishi K."/>
            <person name="Haga S."/>
            <person name="Ohta F."/>
            <person name="Nomoto H."/>
            <person name="Nogata K."/>
            <person name="Morishita T."/>
            <person name="Endo T."/>
            <person name="Shin-I T."/>
            <person name="Takeda H."/>
            <person name="Morishita S."/>
            <person name="Kohara Y."/>
        </authorList>
    </citation>
    <scope>NUCLEOTIDE SEQUENCE [LARGE SCALE GENOMIC DNA]</scope>
    <source>
        <strain>Hd-rR</strain>
    </source>
</reference>
<evidence type="ECO:0000313" key="11">
    <source>
        <dbReference type="Ensembl" id="ENSORLP00020031189.1"/>
    </source>
</evidence>
<comment type="similarity">
    <text evidence="3">Belongs to the misato family.</text>
</comment>
<proteinExistence type="inferred from homology"/>
<comment type="subcellular location">
    <subcellularLocation>
        <location evidence="2">Cytoplasm</location>
    </subcellularLocation>
    <subcellularLocation>
        <location evidence="1">Mitochondrion</location>
    </subcellularLocation>
</comment>
<name>A0A3P9MEE7_ORYLA</name>
<evidence type="ECO:0000256" key="8">
    <source>
        <dbReference type="SAM" id="MobiDB-lite"/>
    </source>
</evidence>
<dbReference type="InterPro" id="IPR029209">
    <property type="entry name" value="DML1/Misato_tubulin"/>
</dbReference>
<keyword evidence="5" id="KW-0963">Cytoplasm</keyword>
<evidence type="ECO:0000256" key="5">
    <source>
        <dbReference type="ARBA" id="ARBA00022490"/>
    </source>
</evidence>
<comment type="function">
    <text evidence="7">Involved in the regulation of mitochondrial distribution and morphology. Required for mitochondrial fusion and mitochondrial network formation.</text>
</comment>
<dbReference type="CDD" id="cd06060">
    <property type="entry name" value="misato"/>
    <property type="match status" value="1"/>
</dbReference>
<evidence type="ECO:0000256" key="4">
    <source>
        <dbReference type="ARBA" id="ARBA00017321"/>
    </source>
</evidence>
<evidence type="ECO:0000256" key="3">
    <source>
        <dbReference type="ARBA" id="ARBA00008507"/>
    </source>
</evidence>
<dbReference type="SUPFAM" id="SSF52490">
    <property type="entry name" value="Tubulin nucleotide-binding domain-like"/>
    <property type="match status" value="1"/>
</dbReference>
<protein>
    <recommendedName>
        <fullName evidence="4">Protein misato homolog 1</fullName>
    </recommendedName>
</protein>
<reference evidence="11" key="3">
    <citation type="submission" date="2025-08" db="UniProtKB">
        <authorList>
            <consortium name="Ensembl"/>
        </authorList>
    </citation>
    <scope>IDENTIFICATION</scope>
    <source>
        <strain evidence="11">HNI</strain>
    </source>
</reference>
<dbReference type="Gene3D" id="3.40.50.1440">
    <property type="entry name" value="Tubulin/FtsZ, GTPase domain"/>
    <property type="match status" value="1"/>
</dbReference>
<feature type="region of interest" description="Disordered" evidence="8">
    <location>
        <begin position="117"/>
        <end position="148"/>
    </location>
</feature>
<feature type="domain" description="Misato Segment II tubulin-like" evidence="9">
    <location>
        <begin position="17"/>
        <end position="129"/>
    </location>
</feature>
<evidence type="ECO:0000259" key="10">
    <source>
        <dbReference type="Pfam" id="PF14881"/>
    </source>
</evidence>
<dbReference type="Pfam" id="PF14881">
    <property type="entry name" value="Tubulin_3"/>
    <property type="match status" value="1"/>
</dbReference>
<dbReference type="InterPro" id="IPR019605">
    <property type="entry name" value="Misato_II_tubulin-like"/>
</dbReference>
<accession>A0A3P9MEE7</accession>
<dbReference type="Proteomes" id="UP000265180">
    <property type="component" value="Chromosome 11"/>
</dbReference>
<reference evidence="11 12" key="2">
    <citation type="submission" date="2017-04" db="EMBL/GenBank/DDBJ databases">
        <title>CpG methylation of centromeres and impact of large insertions on vertebrate speciation.</title>
        <authorList>
            <person name="Ichikawa K."/>
            <person name="Yoshimura J."/>
            <person name="Morishita S."/>
        </authorList>
    </citation>
    <scope>NUCLEOTIDE SEQUENCE</scope>
    <source>
        <strain evidence="11 12">HNI</strain>
    </source>
</reference>
<keyword evidence="6" id="KW-0496">Mitochondrion</keyword>
<evidence type="ECO:0000313" key="12">
    <source>
        <dbReference type="Proteomes" id="UP000265180"/>
    </source>
</evidence>
<evidence type="ECO:0000259" key="9">
    <source>
        <dbReference type="Pfam" id="PF10644"/>
    </source>
</evidence>
<dbReference type="GO" id="GO:0007005">
    <property type="term" value="P:mitochondrion organization"/>
    <property type="evidence" value="ECO:0007669"/>
    <property type="project" value="InterPro"/>
</dbReference>
<dbReference type="GO" id="GO:0005739">
    <property type="term" value="C:mitochondrion"/>
    <property type="evidence" value="ECO:0007669"/>
    <property type="project" value="UniProtKB-SubCell"/>
</dbReference>
<evidence type="ECO:0000256" key="2">
    <source>
        <dbReference type="ARBA" id="ARBA00004496"/>
    </source>
</evidence>
<dbReference type="PANTHER" id="PTHR13391">
    <property type="entry name" value="MITOCHONDRIAL DISTRIBUTION REGULATOR MISATO"/>
    <property type="match status" value="1"/>
</dbReference>
<reference evidence="11" key="4">
    <citation type="submission" date="2025-09" db="UniProtKB">
        <authorList>
            <consortium name="Ensembl"/>
        </authorList>
    </citation>
    <scope>IDENTIFICATION</scope>
    <source>
        <strain evidence="11">HNI</strain>
    </source>
</reference>